<gene>
    <name evidence="1" type="ORF">NCTC7102_01003</name>
</gene>
<evidence type="ECO:0000313" key="2">
    <source>
        <dbReference type="Proteomes" id="UP000281393"/>
    </source>
</evidence>
<dbReference type="AlphaFoldDB" id="A0A447JCI8"/>
<protein>
    <submittedName>
        <fullName evidence="1">Uncharacterized protein</fullName>
    </submittedName>
</protein>
<sequence length="32" mass="3585">MNIIFHVPELSRSIPCLNNVKKLSEAEFAARG</sequence>
<evidence type="ECO:0000313" key="1">
    <source>
        <dbReference type="EMBL" id="VDY38285.1"/>
    </source>
</evidence>
<name>A0A447JCI8_SALET</name>
<dbReference type="Proteomes" id="UP000281393">
    <property type="component" value="Chromosome"/>
</dbReference>
<reference evidence="1 2" key="1">
    <citation type="submission" date="2018-12" db="EMBL/GenBank/DDBJ databases">
        <authorList>
            <consortium name="Pathogen Informatics"/>
        </authorList>
    </citation>
    <scope>NUCLEOTIDE SEQUENCE [LARGE SCALE GENOMIC DNA]</scope>
    <source>
        <strain evidence="1 2">NCTC7102</strain>
    </source>
</reference>
<organism evidence="1 2">
    <name type="scientific">Salmonella enterica subsp. enterica serovar Daytona</name>
    <dbReference type="NCBI Taxonomy" id="1962639"/>
    <lineage>
        <taxon>Bacteria</taxon>
        <taxon>Pseudomonadati</taxon>
        <taxon>Pseudomonadota</taxon>
        <taxon>Gammaproteobacteria</taxon>
        <taxon>Enterobacterales</taxon>
        <taxon>Enterobacteriaceae</taxon>
        <taxon>Salmonella</taxon>
    </lineage>
</organism>
<dbReference type="EMBL" id="LR133909">
    <property type="protein sequence ID" value="VDY38285.1"/>
    <property type="molecule type" value="Genomic_DNA"/>
</dbReference>
<proteinExistence type="predicted"/>
<accession>A0A447JCI8</accession>